<name>A0A2T9YN23_9FUNG</name>
<reference evidence="2 3" key="1">
    <citation type="journal article" date="2018" name="MBio">
        <title>Comparative Genomics Reveals the Core Gene Toolbox for the Fungus-Insect Symbiosis.</title>
        <authorList>
            <person name="Wang Y."/>
            <person name="Stata M."/>
            <person name="Wang W."/>
            <person name="Stajich J.E."/>
            <person name="White M.M."/>
            <person name="Moncalvo J.M."/>
        </authorList>
    </citation>
    <scope>NUCLEOTIDE SEQUENCE [LARGE SCALE GENOMIC DNA]</scope>
    <source>
        <strain evidence="2 3">SWE-8-4</strain>
    </source>
</reference>
<evidence type="ECO:0000313" key="2">
    <source>
        <dbReference type="EMBL" id="PVU93738.1"/>
    </source>
</evidence>
<evidence type="ECO:0008006" key="4">
    <source>
        <dbReference type="Google" id="ProtNLM"/>
    </source>
</evidence>
<proteinExistence type="predicted"/>
<comment type="caution">
    <text evidence="2">The sequence shown here is derived from an EMBL/GenBank/DDBJ whole genome shotgun (WGS) entry which is preliminary data.</text>
</comment>
<dbReference type="STRING" id="133385.A0A2T9YN23"/>
<feature type="compositionally biased region" description="Polar residues" evidence="1">
    <location>
        <begin position="197"/>
        <end position="216"/>
    </location>
</feature>
<dbReference type="PANTHER" id="PTHR35617:SF3">
    <property type="entry name" value="CORE-BINDING (CB) DOMAIN-CONTAINING PROTEIN"/>
    <property type="match status" value="1"/>
</dbReference>
<evidence type="ECO:0000313" key="3">
    <source>
        <dbReference type="Proteomes" id="UP000245383"/>
    </source>
</evidence>
<gene>
    <name evidence="2" type="ORF">BB561_003071</name>
</gene>
<organism evidence="2 3">
    <name type="scientific">Smittium simulii</name>
    <dbReference type="NCBI Taxonomy" id="133385"/>
    <lineage>
        <taxon>Eukaryota</taxon>
        <taxon>Fungi</taxon>
        <taxon>Fungi incertae sedis</taxon>
        <taxon>Zoopagomycota</taxon>
        <taxon>Kickxellomycotina</taxon>
        <taxon>Harpellomycetes</taxon>
        <taxon>Harpellales</taxon>
        <taxon>Legeriomycetaceae</taxon>
        <taxon>Smittium</taxon>
    </lineage>
</organism>
<dbReference type="AlphaFoldDB" id="A0A2T9YN23"/>
<protein>
    <recommendedName>
        <fullName evidence="4">Core-binding (CB) domain-containing protein</fullName>
    </recommendedName>
</protein>
<keyword evidence="3" id="KW-1185">Reference proteome</keyword>
<evidence type="ECO:0000256" key="1">
    <source>
        <dbReference type="SAM" id="MobiDB-lite"/>
    </source>
</evidence>
<sequence length="512" mass="58289">MDINSRSYRAYNTELNVFENSISNMERTVISARESRIENLYRFQQHSMGIVDASHFYSFCRPLCTDILRKYYYAFICKEIWGYDFTQITRDSRKYLEILLKNKYSTTSDLRTINTKSSKCSEQINCTNGIVNVGSNIHTVKQAVRRSRHRSICISKQHKITNVLQLVPRPQGSKTKCLSAQLEIVGKPILLPALEPDNTSDQKGTSGKNNTNNYNPVLQDCNMVPGPTGTVYPTATASTSNHSLGNYAVDFIVCNKRRIRRRIRYNSTQQRFLEWKRSKNLTDSISAAQIVNYLAEIYFTDKLKPSTIKAYKSAILGLVEDTTEITNQRIFKEFFKTLNESSIRSFIKPSINIGPILITFSNWGPNSEIAIKNLTSKLSWLLAVTGLLRSSNIHRIDDARTHITNGALHLVIIAPKEKRGGQPVERPCQIAEHSNPIMCPNSSWMIYRLLRQVNRHEKPFSAICAALAAQAGASADDIVNHAFWSNYSIFDSHYRLSRDLKDNLTELIIPLE</sequence>
<dbReference type="Proteomes" id="UP000245383">
    <property type="component" value="Unassembled WGS sequence"/>
</dbReference>
<dbReference type="EMBL" id="MBFR01000117">
    <property type="protein sequence ID" value="PVU93738.1"/>
    <property type="molecule type" value="Genomic_DNA"/>
</dbReference>
<dbReference type="OrthoDB" id="2387460at2759"/>
<feature type="region of interest" description="Disordered" evidence="1">
    <location>
        <begin position="193"/>
        <end position="216"/>
    </location>
</feature>
<accession>A0A2T9YN23</accession>
<dbReference type="PANTHER" id="PTHR35617">
    <property type="entry name" value="PHAGE_INTEGRASE DOMAIN-CONTAINING PROTEIN"/>
    <property type="match status" value="1"/>
</dbReference>